<evidence type="ECO:0000256" key="3">
    <source>
        <dbReference type="ARBA" id="ARBA00022475"/>
    </source>
</evidence>
<accession>A0A2S8S597</accession>
<evidence type="ECO:0000256" key="2">
    <source>
        <dbReference type="ARBA" id="ARBA00022448"/>
    </source>
</evidence>
<comment type="caution">
    <text evidence="11">The sequence shown here is derived from an EMBL/GenBank/DDBJ whole genome shotgun (WGS) entry which is preliminary data.</text>
</comment>
<feature type="transmembrane region" description="Helical" evidence="10">
    <location>
        <begin position="255"/>
        <end position="276"/>
    </location>
</feature>
<comment type="subcellular location">
    <subcellularLocation>
        <location evidence="1">Cell membrane</location>
        <topology evidence="1">Multi-pass membrane protein</topology>
    </subcellularLocation>
</comment>
<keyword evidence="3" id="KW-1003">Cell membrane</keyword>
<proteinExistence type="inferred from homology"/>
<evidence type="ECO:0000256" key="10">
    <source>
        <dbReference type="SAM" id="Phobius"/>
    </source>
</evidence>
<dbReference type="PANTHER" id="PTHR11795">
    <property type="entry name" value="BRANCHED-CHAIN AMINO ACID TRANSPORT SYSTEM PERMEASE PROTEIN LIVH"/>
    <property type="match status" value="1"/>
</dbReference>
<dbReference type="PANTHER" id="PTHR11795:SF371">
    <property type="entry name" value="HIGH-AFFINITY BRANCHED-CHAIN AMINO ACID TRANSPORT SYSTEM PERMEASE PROTEIN LIVH"/>
    <property type="match status" value="1"/>
</dbReference>
<dbReference type="Pfam" id="PF02653">
    <property type="entry name" value="BPD_transp_2"/>
    <property type="match status" value="1"/>
</dbReference>
<dbReference type="GO" id="GO:0015190">
    <property type="term" value="F:L-leucine transmembrane transporter activity"/>
    <property type="evidence" value="ECO:0007669"/>
    <property type="project" value="TreeGrafter"/>
</dbReference>
<feature type="transmembrane region" description="Helical" evidence="10">
    <location>
        <begin position="90"/>
        <end position="118"/>
    </location>
</feature>
<dbReference type="Proteomes" id="UP000238338">
    <property type="component" value="Unassembled WGS sequence"/>
</dbReference>
<evidence type="ECO:0000256" key="5">
    <source>
        <dbReference type="ARBA" id="ARBA00022692"/>
    </source>
</evidence>
<dbReference type="RefSeq" id="WP_170076203.1">
    <property type="nucleotide sequence ID" value="NZ_PVEP01000006.1"/>
</dbReference>
<name>A0A2S8S597_9RHOB</name>
<keyword evidence="2" id="KW-0813">Transport</keyword>
<evidence type="ECO:0000256" key="4">
    <source>
        <dbReference type="ARBA" id="ARBA00022519"/>
    </source>
</evidence>
<dbReference type="InterPro" id="IPR052157">
    <property type="entry name" value="BCAA_transport_permease"/>
</dbReference>
<keyword evidence="4" id="KW-0997">Cell inner membrane</keyword>
<comment type="similarity">
    <text evidence="9">Belongs to the binding-protein-dependent transport system permease family. LivHM subfamily.</text>
</comment>
<dbReference type="GO" id="GO:0042941">
    <property type="term" value="P:D-alanine transmembrane transport"/>
    <property type="evidence" value="ECO:0007669"/>
    <property type="project" value="TreeGrafter"/>
</dbReference>
<feature type="transmembrane region" description="Helical" evidence="10">
    <location>
        <begin position="65"/>
        <end position="84"/>
    </location>
</feature>
<organism evidence="11 12">
    <name type="scientific">Albidovulum denitrificans</name>
    <dbReference type="NCBI Taxonomy" id="404881"/>
    <lineage>
        <taxon>Bacteria</taxon>
        <taxon>Pseudomonadati</taxon>
        <taxon>Pseudomonadota</taxon>
        <taxon>Alphaproteobacteria</taxon>
        <taxon>Rhodobacterales</taxon>
        <taxon>Paracoccaceae</taxon>
        <taxon>Albidovulum</taxon>
    </lineage>
</organism>
<dbReference type="GO" id="GO:0015808">
    <property type="term" value="P:L-alanine transport"/>
    <property type="evidence" value="ECO:0007669"/>
    <property type="project" value="TreeGrafter"/>
</dbReference>
<keyword evidence="8 10" id="KW-0472">Membrane</keyword>
<dbReference type="CDD" id="cd06582">
    <property type="entry name" value="TM_PBP1_LivH_like"/>
    <property type="match status" value="1"/>
</dbReference>
<reference evidence="11 12" key="1">
    <citation type="submission" date="2018-02" db="EMBL/GenBank/DDBJ databases">
        <title>Genomic Encyclopedia of Archaeal and Bacterial Type Strains, Phase II (KMG-II): from individual species to whole genera.</title>
        <authorList>
            <person name="Goeker M."/>
        </authorList>
    </citation>
    <scope>NUCLEOTIDE SEQUENCE [LARGE SCALE GENOMIC DNA]</scope>
    <source>
        <strain evidence="11 12">DSM 18921</strain>
    </source>
</reference>
<evidence type="ECO:0000256" key="6">
    <source>
        <dbReference type="ARBA" id="ARBA00022970"/>
    </source>
</evidence>
<feature type="transmembrane region" description="Helical" evidence="10">
    <location>
        <begin position="139"/>
        <end position="158"/>
    </location>
</feature>
<evidence type="ECO:0000313" key="11">
    <source>
        <dbReference type="EMBL" id="PQV55991.1"/>
    </source>
</evidence>
<dbReference type="GO" id="GO:0005886">
    <property type="term" value="C:plasma membrane"/>
    <property type="evidence" value="ECO:0007669"/>
    <property type="project" value="UniProtKB-SubCell"/>
</dbReference>
<evidence type="ECO:0000256" key="1">
    <source>
        <dbReference type="ARBA" id="ARBA00004651"/>
    </source>
</evidence>
<gene>
    <name evidence="11" type="ORF">LX70_02876</name>
</gene>
<protein>
    <submittedName>
        <fullName evidence="11">Neutral amino acid transport system permease protein</fullName>
    </submittedName>
</protein>
<dbReference type="GO" id="GO:0015192">
    <property type="term" value="F:L-phenylalanine transmembrane transporter activity"/>
    <property type="evidence" value="ECO:0007669"/>
    <property type="project" value="TreeGrafter"/>
</dbReference>
<evidence type="ECO:0000256" key="9">
    <source>
        <dbReference type="ARBA" id="ARBA00037998"/>
    </source>
</evidence>
<keyword evidence="5 10" id="KW-0812">Transmembrane</keyword>
<keyword evidence="12" id="KW-1185">Reference proteome</keyword>
<dbReference type="AlphaFoldDB" id="A0A2S8S597"/>
<keyword evidence="6" id="KW-0029">Amino-acid transport</keyword>
<dbReference type="EMBL" id="PVEP01000006">
    <property type="protein sequence ID" value="PQV55991.1"/>
    <property type="molecule type" value="Genomic_DNA"/>
</dbReference>
<dbReference type="GO" id="GO:0005304">
    <property type="term" value="F:L-valine transmembrane transporter activity"/>
    <property type="evidence" value="ECO:0007669"/>
    <property type="project" value="TreeGrafter"/>
</dbReference>
<feature type="transmembrane region" description="Helical" evidence="10">
    <location>
        <begin position="7"/>
        <end position="27"/>
    </location>
</feature>
<evidence type="ECO:0000313" key="12">
    <source>
        <dbReference type="Proteomes" id="UP000238338"/>
    </source>
</evidence>
<sequence>MTLLAQYALTGVVTGCFLILATIGFSLTRQVEGFLNIAHAEMLGVSAFITWGLNAGAGWPIIPSAVVAIVATALIGLFIGRVVYDPIRKLGPAVVLISSVGVAYVIAGLMHAIIGTGIRTLDIPLATTYKFFGLRITNYQMIVVGLAALTGISLALFLNRTKTGLAIRAMSANPELAASRGIDVRQTSRATWLLSSGLAGLAGVMLALIATLSTDIAFHQILQILAVAILAGLGSLYSVIVAGLIVGIAMDVSVFWIPAGYRPLIAFSVVIIALLVRPEGLSMKRRS</sequence>
<keyword evidence="7 10" id="KW-1133">Transmembrane helix</keyword>
<dbReference type="GO" id="GO:1903806">
    <property type="term" value="P:L-isoleucine import across plasma membrane"/>
    <property type="evidence" value="ECO:0007669"/>
    <property type="project" value="TreeGrafter"/>
</dbReference>
<feature type="transmembrane region" description="Helical" evidence="10">
    <location>
        <begin position="224"/>
        <end position="249"/>
    </location>
</feature>
<dbReference type="InterPro" id="IPR001851">
    <property type="entry name" value="ABC_transp_permease"/>
</dbReference>
<feature type="transmembrane region" description="Helical" evidence="10">
    <location>
        <begin position="33"/>
        <end position="53"/>
    </location>
</feature>
<evidence type="ECO:0000256" key="8">
    <source>
        <dbReference type="ARBA" id="ARBA00023136"/>
    </source>
</evidence>
<dbReference type="GO" id="GO:0015188">
    <property type="term" value="F:L-isoleucine transmembrane transporter activity"/>
    <property type="evidence" value="ECO:0007669"/>
    <property type="project" value="TreeGrafter"/>
</dbReference>
<evidence type="ECO:0000256" key="7">
    <source>
        <dbReference type="ARBA" id="ARBA00022989"/>
    </source>
</evidence>
<feature type="transmembrane region" description="Helical" evidence="10">
    <location>
        <begin position="192"/>
        <end position="212"/>
    </location>
</feature>